<dbReference type="AlphaFoldDB" id="A0A5Q2TS73"/>
<feature type="domain" description="Competence protein CoiA nuclease-like" evidence="1">
    <location>
        <begin position="82"/>
        <end position="238"/>
    </location>
</feature>
<dbReference type="InterPro" id="IPR057253">
    <property type="entry name" value="CoiA-like_N"/>
</dbReference>
<evidence type="ECO:0000259" key="3">
    <source>
        <dbReference type="Pfam" id="PF25166"/>
    </source>
</evidence>
<name>A0A5Q2TS73_9BACI</name>
<organism evidence="4 5">
    <name type="scientific">Gracilibacillus salitolerans</name>
    <dbReference type="NCBI Taxonomy" id="2663022"/>
    <lineage>
        <taxon>Bacteria</taxon>
        <taxon>Bacillati</taxon>
        <taxon>Bacillota</taxon>
        <taxon>Bacilli</taxon>
        <taxon>Bacillales</taxon>
        <taxon>Bacillaceae</taxon>
        <taxon>Gracilibacillus</taxon>
    </lineage>
</organism>
<dbReference type="Proteomes" id="UP000339690">
    <property type="component" value="Chromosome"/>
</dbReference>
<evidence type="ECO:0000313" key="4">
    <source>
        <dbReference type="EMBL" id="QGH35618.1"/>
    </source>
</evidence>
<dbReference type="KEGG" id="grc:GI584_16880"/>
<dbReference type="Pfam" id="PF25166">
    <property type="entry name" value="CoiA_C"/>
    <property type="match status" value="1"/>
</dbReference>
<evidence type="ECO:0008006" key="6">
    <source>
        <dbReference type="Google" id="ProtNLM"/>
    </source>
</evidence>
<evidence type="ECO:0000313" key="5">
    <source>
        <dbReference type="Proteomes" id="UP000339690"/>
    </source>
</evidence>
<keyword evidence="5" id="KW-1185">Reference proteome</keyword>
<dbReference type="Pfam" id="PF25164">
    <property type="entry name" value="CoiA_N"/>
    <property type="match status" value="1"/>
</dbReference>
<sequence length="379" mass="45438">MQEKLPLCRIILHGGDFFMLQAVNQTGELVPIWKMNLDEIKQKRKERFFCPACREPLMIKAGLKNTPHFAHHRKSNCNLSGEGSYHENGKKDIYLWLVAQGYQVTLEHYFADIKQRADIFLEMKKKRIAIEYQCARISIQEMCRRTQGYRSIGVIPIWILGANKLQRKGTHSISITSNDQAFLHQFHHSLPLSIFYYCSNTKRLIIYQDLIFLTKTKTFGSLHISKLSSLGWRDLFRSRYRNKELFHKYWQQQKQQWRNRPVPPYQREEMNWRQWLYLHQLNTQSLPSFIYLPISTQYQMKSSPWIWQSRLYIDLFLKKEYFTIDQAMHLLRNHYYSSNYFPLIQPSNHPISEYLQLLVRIGILKEVSETNYQVNRTTV</sequence>
<reference evidence="4 5" key="1">
    <citation type="submission" date="2019-11" db="EMBL/GenBank/DDBJ databases">
        <title>Gracilibacillus salitolerans sp. nov., a moderate halophile isolated from a saline soil in northwest China.</title>
        <authorList>
            <person name="Gan L."/>
        </authorList>
    </citation>
    <scope>NUCLEOTIDE SEQUENCE [LARGE SCALE GENOMIC DNA]</scope>
    <source>
        <strain evidence="4 5">SCU50</strain>
    </source>
</reference>
<dbReference type="PIRSF" id="PIRSF007487">
    <property type="entry name" value="Competence-induced_CoiA_bac"/>
    <property type="match status" value="1"/>
</dbReference>
<feature type="domain" description="Competence protein CoiA C-terminal" evidence="3">
    <location>
        <begin position="249"/>
        <end position="377"/>
    </location>
</feature>
<feature type="domain" description="Competence protein CoiA-like N-terminal" evidence="2">
    <location>
        <begin position="35"/>
        <end position="79"/>
    </location>
</feature>
<gene>
    <name evidence="4" type="ORF">GI584_16880</name>
</gene>
<dbReference type="InterPro" id="IPR021176">
    <property type="entry name" value="Competence-induced_CoiA"/>
</dbReference>
<evidence type="ECO:0000259" key="2">
    <source>
        <dbReference type="Pfam" id="PF25164"/>
    </source>
</evidence>
<protein>
    <recommendedName>
        <fullName evidence="6">Competence protein CoiA</fullName>
    </recommendedName>
</protein>
<accession>A0A5Q2TS73</accession>
<evidence type="ECO:0000259" key="1">
    <source>
        <dbReference type="Pfam" id="PF06054"/>
    </source>
</evidence>
<dbReference type="EMBL" id="CP045915">
    <property type="protein sequence ID" value="QGH35618.1"/>
    <property type="molecule type" value="Genomic_DNA"/>
</dbReference>
<proteinExistence type="predicted"/>
<dbReference type="InterPro" id="IPR057252">
    <property type="entry name" value="CoiA_C"/>
</dbReference>
<dbReference type="InterPro" id="IPR010330">
    <property type="entry name" value="CoiA_nuc"/>
</dbReference>
<dbReference type="Pfam" id="PF06054">
    <property type="entry name" value="CoiA_nuc"/>
    <property type="match status" value="1"/>
</dbReference>